<comment type="function">
    <text evidence="7">Activator of cell division through the inhibition of FtsZ GTPase activity, therefore promoting FtsZ assembly into bundles of protofilaments necessary for the formation of the division Z ring. It is recruited early at mid-cell but it is not essential for cell division.</text>
</comment>
<comment type="subunit">
    <text evidence="8">Homodimer. Interacts with FtsZ.</text>
</comment>
<dbReference type="RefSeq" id="WP_092570241.1">
    <property type="nucleotide sequence ID" value="NZ_CP096206.2"/>
</dbReference>
<keyword evidence="6" id="KW-0131">Cell cycle</keyword>
<proteinExistence type="predicted"/>
<comment type="subcellular location">
    <subcellularLocation>
        <location evidence="1">Cytoplasm</location>
    </subcellularLocation>
</comment>
<accession>A0A1H9A274</accession>
<feature type="region of interest" description="Disordered" evidence="10">
    <location>
        <begin position="85"/>
        <end position="110"/>
    </location>
</feature>
<dbReference type="InterPro" id="IPR053712">
    <property type="entry name" value="Bac_CellDiv_Activator"/>
</dbReference>
<dbReference type="SUPFAM" id="SSF102829">
    <property type="entry name" value="Cell division protein ZapA-like"/>
    <property type="match status" value="1"/>
</dbReference>
<evidence type="ECO:0000256" key="10">
    <source>
        <dbReference type="SAM" id="MobiDB-lite"/>
    </source>
</evidence>
<gene>
    <name evidence="11" type="ORF">SAMN04488558_101400</name>
</gene>
<dbReference type="STRING" id="89093.SAMN04488558_101400"/>
<dbReference type="GO" id="GO:0032153">
    <property type="term" value="C:cell division site"/>
    <property type="evidence" value="ECO:0007669"/>
    <property type="project" value="TreeGrafter"/>
</dbReference>
<evidence type="ECO:0000313" key="11">
    <source>
        <dbReference type="EMBL" id="SEP70826.1"/>
    </source>
</evidence>
<dbReference type="OrthoDB" id="2139724at2"/>
<dbReference type="AlphaFoldDB" id="A0A1H9A274"/>
<protein>
    <recommendedName>
        <fullName evidence="2">Cell division protein ZapA</fullName>
    </recommendedName>
    <alternativeName>
        <fullName evidence="9">Z ring-associated protein ZapA</fullName>
    </alternativeName>
</protein>
<dbReference type="GO" id="GO:0030428">
    <property type="term" value="C:cell septum"/>
    <property type="evidence" value="ECO:0007669"/>
    <property type="project" value="TreeGrafter"/>
</dbReference>
<reference evidence="11 12" key="1">
    <citation type="submission" date="2016-10" db="EMBL/GenBank/DDBJ databases">
        <authorList>
            <person name="de Groot N.N."/>
        </authorList>
    </citation>
    <scope>NUCLEOTIDE SEQUENCE [LARGE SCALE GENOMIC DNA]</scope>
    <source>
        <strain evidence="11 12">DSM 15695</strain>
    </source>
</reference>
<dbReference type="GO" id="GO:0005829">
    <property type="term" value="C:cytosol"/>
    <property type="evidence" value="ECO:0007669"/>
    <property type="project" value="TreeGrafter"/>
</dbReference>
<name>A0A1H9A274_9LACT</name>
<evidence type="ECO:0000256" key="5">
    <source>
        <dbReference type="ARBA" id="ARBA00023210"/>
    </source>
</evidence>
<evidence type="ECO:0000256" key="4">
    <source>
        <dbReference type="ARBA" id="ARBA00022618"/>
    </source>
</evidence>
<dbReference type="PANTHER" id="PTHR34981:SF1">
    <property type="entry name" value="CELL DIVISION PROTEIN ZAPA"/>
    <property type="match status" value="1"/>
</dbReference>
<evidence type="ECO:0000256" key="1">
    <source>
        <dbReference type="ARBA" id="ARBA00004496"/>
    </source>
</evidence>
<dbReference type="PANTHER" id="PTHR34981">
    <property type="entry name" value="CELL DIVISION PROTEIN ZAPA"/>
    <property type="match status" value="1"/>
</dbReference>
<dbReference type="GO" id="GO:0043093">
    <property type="term" value="P:FtsZ-dependent cytokinesis"/>
    <property type="evidence" value="ECO:0007669"/>
    <property type="project" value="TreeGrafter"/>
</dbReference>
<evidence type="ECO:0000256" key="6">
    <source>
        <dbReference type="ARBA" id="ARBA00023306"/>
    </source>
</evidence>
<sequence length="110" mass="12567">MQSKRRVKVTIEGRDYTIIGRQSAQHIEAVVEIVNSQLKQLSQLDRRLSSQDKALLMAVNAVSDQLIKEQKIMELEHALAEYSDMNSVGHEPNPTKESQKFDRTIPFHHG</sequence>
<organism evidence="11 12">
    <name type="scientific">Ignavigranum ruoffiae</name>
    <dbReference type="NCBI Taxonomy" id="89093"/>
    <lineage>
        <taxon>Bacteria</taxon>
        <taxon>Bacillati</taxon>
        <taxon>Bacillota</taxon>
        <taxon>Bacilli</taxon>
        <taxon>Lactobacillales</taxon>
        <taxon>Aerococcaceae</taxon>
        <taxon>Ignavigranum</taxon>
    </lineage>
</organism>
<dbReference type="GO" id="GO:0000921">
    <property type="term" value="P:septin ring assembly"/>
    <property type="evidence" value="ECO:0007669"/>
    <property type="project" value="TreeGrafter"/>
</dbReference>
<keyword evidence="4 11" id="KW-0132">Cell division</keyword>
<dbReference type="Gene3D" id="6.10.250.790">
    <property type="match status" value="1"/>
</dbReference>
<keyword evidence="3" id="KW-0963">Cytoplasm</keyword>
<dbReference type="InterPro" id="IPR036192">
    <property type="entry name" value="Cell_div_ZapA-like_sf"/>
</dbReference>
<keyword evidence="5" id="KW-0717">Septation</keyword>
<evidence type="ECO:0000256" key="7">
    <source>
        <dbReference type="ARBA" id="ARBA00024910"/>
    </source>
</evidence>
<evidence type="ECO:0000256" key="2">
    <source>
        <dbReference type="ARBA" id="ARBA00015195"/>
    </source>
</evidence>
<dbReference type="InterPro" id="IPR007838">
    <property type="entry name" value="Cell_div_ZapA-like"/>
</dbReference>
<dbReference type="EMBL" id="FOEN01000001">
    <property type="protein sequence ID" value="SEP70826.1"/>
    <property type="molecule type" value="Genomic_DNA"/>
</dbReference>
<dbReference type="Pfam" id="PF05164">
    <property type="entry name" value="ZapA"/>
    <property type="match status" value="1"/>
</dbReference>
<evidence type="ECO:0000256" key="9">
    <source>
        <dbReference type="ARBA" id="ARBA00033158"/>
    </source>
</evidence>
<keyword evidence="12" id="KW-1185">Reference proteome</keyword>
<dbReference type="Proteomes" id="UP000198833">
    <property type="component" value="Unassembled WGS sequence"/>
</dbReference>
<dbReference type="GO" id="GO:0000917">
    <property type="term" value="P:division septum assembly"/>
    <property type="evidence" value="ECO:0007669"/>
    <property type="project" value="UniProtKB-KW"/>
</dbReference>
<evidence type="ECO:0000256" key="8">
    <source>
        <dbReference type="ARBA" id="ARBA00026068"/>
    </source>
</evidence>
<evidence type="ECO:0000313" key="12">
    <source>
        <dbReference type="Proteomes" id="UP000198833"/>
    </source>
</evidence>
<feature type="compositionally biased region" description="Basic and acidic residues" evidence="10">
    <location>
        <begin position="93"/>
        <end position="110"/>
    </location>
</feature>
<evidence type="ECO:0000256" key="3">
    <source>
        <dbReference type="ARBA" id="ARBA00022490"/>
    </source>
</evidence>